<dbReference type="AlphaFoldDB" id="A0A1W1GV26"/>
<dbReference type="Proteomes" id="UP000191133">
    <property type="component" value="Unassembled WGS sequence"/>
</dbReference>
<reference evidence="2" key="1">
    <citation type="submission" date="2016-10" db="EMBL/GenBank/DDBJ databases">
        <authorList>
            <person name="Varghese N."/>
        </authorList>
    </citation>
    <scope>NUCLEOTIDE SEQUENCE [LARGE SCALE GENOMIC DNA]</scope>
    <source>
        <strain evidence="2">92MFCol6.1</strain>
    </source>
</reference>
<proteinExistence type="predicted"/>
<protein>
    <submittedName>
        <fullName evidence="1">Uncharacterized protein</fullName>
    </submittedName>
</protein>
<evidence type="ECO:0000313" key="1">
    <source>
        <dbReference type="EMBL" id="SLM23209.1"/>
    </source>
</evidence>
<sequence length="332" mass="34676">MAAGTLIVVSAVLAELLAARRSVLNQAVADARHRWPGLDMAAFSAFVTQTIDPLCQAIQRHHPSATQSTCEAAFEIGLELVAQGHAGPKARLPWVEQAWRSLAPALAPLLADAPRETLGTISNAVVRLGASPDIRVAQWIDAMAAHAGGCTSLPELRDIGALCAWQAGMVQLRRPALARIDALPANTVAAVLGIDAGDLASVRVQLEQDRWWNPRQGSVDLRGHRVGSFSGLDGAFPAPPQVRATTEGFVVESAGGYFLLLADAFGAVLLPASAAEYAAGSSSGPAPDVTARLGVQWMAPALSKDDLCAVSGASGIALFSPWSHHVHVLPPQ</sequence>
<dbReference type="EMBL" id="FWEU01000001">
    <property type="protein sequence ID" value="SLM23209.1"/>
    <property type="molecule type" value="Genomic_DNA"/>
</dbReference>
<name>A0A1W1GV26_9GAMM</name>
<evidence type="ECO:0000313" key="2">
    <source>
        <dbReference type="Proteomes" id="UP000191133"/>
    </source>
</evidence>
<accession>A0A1W1GV26</accession>
<gene>
    <name evidence="1" type="ORF">SAMN04488690_0897</name>
</gene>
<organism evidence="1 2">
    <name type="scientific">Stenotrophomonas indicatrix</name>
    <dbReference type="NCBI Taxonomy" id="2045451"/>
    <lineage>
        <taxon>Bacteria</taxon>
        <taxon>Pseudomonadati</taxon>
        <taxon>Pseudomonadota</taxon>
        <taxon>Gammaproteobacteria</taxon>
        <taxon>Lysobacterales</taxon>
        <taxon>Lysobacteraceae</taxon>
        <taxon>Stenotrophomonas</taxon>
    </lineage>
</organism>